<accession>A0A022RJB7</accession>
<sequence>MSTTNLLLFFVGLMVFAIPCIAHIDSLNAPDAPAIQYNEKEGPPIATAPEHRGKNFPPPSAAPPRRKLASGHNGKKPPPVAVLPPPPQIQTPAT</sequence>
<proteinExistence type="predicted"/>
<keyword evidence="4" id="KW-1185">Reference proteome</keyword>
<evidence type="ECO:0000313" key="3">
    <source>
        <dbReference type="EMBL" id="EYU38965.1"/>
    </source>
</evidence>
<feature type="compositionally biased region" description="Pro residues" evidence="1">
    <location>
        <begin position="76"/>
        <end position="94"/>
    </location>
</feature>
<name>A0A022RJB7_ERYGU</name>
<feature type="chain" id="PRO_5001504860" evidence="2">
    <location>
        <begin position="23"/>
        <end position="94"/>
    </location>
</feature>
<dbReference type="EMBL" id="KI630464">
    <property type="protein sequence ID" value="EYU38965.1"/>
    <property type="molecule type" value="Genomic_DNA"/>
</dbReference>
<feature type="signal peptide" evidence="2">
    <location>
        <begin position="1"/>
        <end position="22"/>
    </location>
</feature>
<feature type="region of interest" description="Disordered" evidence="1">
    <location>
        <begin position="34"/>
        <end position="94"/>
    </location>
</feature>
<gene>
    <name evidence="3" type="ORF">MIMGU_mgv1a017084mg</name>
</gene>
<reference evidence="3 4" key="1">
    <citation type="journal article" date="2013" name="Proc. Natl. Acad. Sci. U.S.A.">
        <title>Fine-scale variation in meiotic recombination in Mimulus inferred from population shotgun sequencing.</title>
        <authorList>
            <person name="Hellsten U."/>
            <person name="Wright K.M."/>
            <person name="Jenkins J."/>
            <person name="Shu S."/>
            <person name="Yuan Y."/>
            <person name="Wessler S.R."/>
            <person name="Schmutz J."/>
            <person name="Willis J.H."/>
            <person name="Rokhsar D.S."/>
        </authorList>
    </citation>
    <scope>NUCLEOTIDE SEQUENCE [LARGE SCALE GENOMIC DNA]</scope>
    <source>
        <strain evidence="4">cv. DUN x IM62</strain>
    </source>
</reference>
<organism evidence="3 4">
    <name type="scientific">Erythranthe guttata</name>
    <name type="common">Yellow monkey flower</name>
    <name type="synonym">Mimulus guttatus</name>
    <dbReference type="NCBI Taxonomy" id="4155"/>
    <lineage>
        <taxon>Eukaryota</taxon>
        <taxon>Viridiplantae</taxon>
        <taxon>Streptophyta</taxon>
        <taxon>Embryophyta</taxon>
        <taxon>Tracheophyta</taxon>
        <taxon>Spermatophyta</taxon>
        <taxon>Magnoliopsida</taxon>
        <taxon>eudicotyledons</taxon>
        <taxon>Gunneridae</taxon>
        <taxon>Pentapetalae</taxon>
        <taxon>asterids</taxon>
        <taxon>lamiids</taxon>
        <taxon>Lamiales</taxon>
        <taxon>Phrymaceae</taxon>
        <taxon>Erythranthe</taxon>
    </lineage>
</organism>
<dbReference type="Proteomes" id="UP000030748">
    <property type="component" value="Unassembled WGS sequence"/>
</dbReference>
<evidence type="ECO:0000313" key="4">
    <source>
        <dbReference type="Proteomes" id="UP000030748"/>
    </source>
</evidence>
<evidence type="ECO:0000256" key="2">
    <source>
        <dbReference type="SAM" id="SignalP"/>
    </source>
</evidence>
<keyword evidence="2" id="KW-0732">Signal</keyword>
<protein>
    <submittedName>
        <fullName evidence="3">Uncharacterized protein</fullName>
    </submittedName>
</protein>
<dbReference type="AlphaFoldDB" id="A0A022RJB7"/>
<feature type="compositionally biased region" description="Basic residues" evidence="1">
    <location>
        <begin position="64"/>
        <end position="75"/>
    </location>
</feature>
<evidence type="ECO:0000256" key="1">
    <source>
        <dbReference type="SAM" id="MobiDB-lite"/>
    </source>
</evidence>